<organism evidence="1">
    <name type="scientific">Staphylococcus phage HS15</name>
    <dbReference type="NCBI Taxonomy" id="3056405"/>
    <lineage>
        <taxon>Viruses</taxon>
    </lineage>
</organism>
<accession>A0AA50AF04</accession>
<protein>
    <submittedName>
        <fullName evidence="1">Uncharacterized protein</fullName>
    </submittedName>
</protein>
<proteinExistence type="predicted"/>
<reference evidence="1" key="1">
    <citation type="submission" date="2023-04" db="EMBL/GenBank/DDBJ databases">
        <title>The human skin virome in hidradenitis suppurativa patients.</title>
        <authorList>
            <person name="Jansen D."/>
        </authorList>
    </citation>
    <scope>NUCLEOTIDE SEQUENCE</scope>
    <source>
        <strain evidence="1">VC3_JansenPhageL</strain>
    </source>
</reference>
<name>A0AA50AF04_9VIRU</name>
<sequence length="29" mass="3331">MSFNFICLSSRSVLNSMFNRIKIAPQLVN</sequence>
<dbReference type="EMBL" id="OQ890322">
    <property type="protein sequence ID" value="WLJ26154.1"/>
    <property type="molecule type" value="Genomic_DNA"/>
</dbReference>
<evidence type="ECO:0000313" key="1">
    <source>
        <dbReference type="EMBL" id="WLJ26154.1"/>
    </source>
</evidence>